<dbReference type="Pfam" id="PF00248">
    <property type="entry name" value="Aldo_ket_red"/>
    <property type="match status" value="1"/>
</dbReference>
<evidence type="ECO:0000259" key="2">
    <source>
        <dbReference type="Pfam" id="PF00248"/>
    </source>
</evidence>
<keyword evidence="1" id="KW-0560">Oxidoreductase</keyword>
<evidence type="ECO:0000313" key="4">
    <source>
        <dbReference type="EMBL" id="KOO22474.1"/>
    </source>
</evidence>
<protein>
    <submittedName>
        <fullName evidence="4">Clavaminate synthase-like protein</fullName>
    </submittedName>
</protein>
<reference evidence="5" key="1">
    <citation type="journal article" date="2015" name="PLoS Genet.">
        <title>Genome Sequence and Transcriptome Analyses of Chrysochromulina tobin: Metabolic Tools for Enhanced Algal Fitness in the Prominent Order Prymnesiales (Haptophyceae).</title>
        <authorList>
            <person name="Hovde B.T."/>
            <person name="Deodato C.R."/>
            <person name="Hunsperger H.M."/>
            <person name="Ryken S.A."/>
            <person name="Yost W."/>
            <person name="Jha R.K."/>
            <person name="Patterson J."/>
            <person name="Monnat R.J. Jr."/>
            <person name="Barlow S.B."/>
            <person name="Starkenburg S.R."/>
            <person name="Cattolico R.A."/>
        </authorList>
    </citation>
    <scope>NUCLEOTIDE SEQUENCE</scope>
    <source>
        <strain evidence="5">CCMP291</strain>
    </source>
</reference>
<dbReference type="SUPFAM" id="SSF51430">
    <property type="entry name" value="NAD(P)-linked oxidoreductase"/>
    <property type="match status" value="1"/>
</dbReference>
<dbReference type="Pfam" id="PF02668">
    <property type="entry name" value="TauD"/>
    <property type="match status" value="1"/>
</dbReference>
<feature type="domain" description="NADP-dependent oxidoreductase" evidence="2">
    <location>
        <begin position="417"/>
        <end position="510"/>
    </location>
</feature>
<dbReference type="Proteomes" id="UP000037460">
    <property type="component" value="Unassembled WGS sequence"/>
</dbReference>
<dbReference type="SUPFAM" id="SSF51197">
    <property type="entry name" value="Clavaminate synthase-like"/>
    <property type="match status" value="1"/>
</dbReference>
<accession>A0A0M0J7B9</accession>
<keyword evidence="5" id="KW-1185">Reference proteome</keyword>
<dbReference type="PANTHER" id="PTHR10696:SF21">
    <property type="entry name" value="TAUD_TFDA-LIKE DOMAIN-CONTAINING PROTEIN"/>
    <property type="match status" value="1"/>
</dbReference>
<dbReference type="InterPro" id="IPR050411">
    <property type="entry name" value="AlphaKG_dependent_hydroxylases"/>
</dbReference>
<dbReference type="InterPro" id="IPR042098">
    <property type="entry name" value="TauD-like_sf"/>
</dbReference>
<dbReference type="InterPro" id="IPR003819">
    <property type="entry name" value="TauD/TfdA-like"/>
</dbReference>
<dbReference type="InterPro" id="IPR020471">
    <property type="entry name" value="AKR"/>
</dbReference>
<dbReference type="Gene3D" id="3.60.130.10">
    <property type="entry name" value="Clavaminate synthase-like"/>
    <property type="match status" value="1"/>
</dbReference>
<dbReference type="InterPro" id="IPR036812">
    <property type="entry name" value="NAD(P)_OxRdtase_dom_sf"/>
</dbReference>
<evidence type="ECO:0000259" key="3">
    <source>
        <dbReference type="Pfam" id="PF02668"/>
    </source>
</evidence>
<proteinExistence type="predicted"/>
<dbReference type="PROSITE" id="PS00798">
    <property type="entry name" value="ALDOKETO_REDUCTASE_1"/>
    <property type="match status" value="1"/>
</dbReference>
<evidence type="ECO:0000313" key="5">
    <source>
        <dbReference type="Proteomes" id="UP000037460"/>
    </source>
</evidence>
<name>A0A0M0J7B9_9EUKA</name>
<evidence type="ECO:0000256" key="1">
    <source>
        <dbReference type="ARBA" id="ARBA00023002"/>
    </source>
</evidence>
<dbReference type="AlphaFoldDB" id="A0A0M0J7B9"/>
<dbReference type="InterPro" id="IPR023210">
    <property type="entry name" value="NADP_OxRdtase_dom"/>
</dbReference>
<dbReference type="InterPro" id="IPR018170">
    <property type="entry name" value="Aldo/ket_reductase_CS"/>
</dbReference>
<gene>
    <name evidence="4" type="ORF">Ctob_001448</name>
</gene>
<feature type="domain" description="TauD/TfdA-like" evidence="3">
    <location>
        <begin position="71"/>
        <end position="368"/>
    </location>
</feature>
<dbReference type="Gene3D" id="3.20.20.100">
    <property type="entry name" value="NADP-dependent oxidoreductase domain"/>
    <property type="match status" value="1"/>
</dbReference>
<dbReference type="EMBL" id="JWZX01003274">
    <property type="protein sequence ID" value="KOO22474.1"/>
    <property type="molecule type" value="Genomic_DNA"/>
</dbReference>
<dbReference type="GO" id="GO:0016491">
    <property type="term" value="F:oxidoreductase activity"/>
    <property type="evidence" value="ECO:0007669"/>
    <property type="project" value="UniProtKB-KW"/>
</dbReference>
<dbReference type="PRINTS" id="PR00069">
    <property type="entry name" value="ALDKETRDTASE"/>
</dbReference>
<dbReference type="PANTHER" id="PTHR10696">
    <property type="entry name" value="GAMMA-BUTYROBETAINE HYDROXYLASE-RELATED"/>
    <property type="match status" value="1"/>
</dbReference>
<organism evidence="4 5">
    <name type="scientific">Chrysochromulina tobinii</name>
    <dbReference type="NCBI Taxonomy" id="1460289"/>
    <lineage>
        <taxon>Eukaryota</taxon>
        <taxon>Haptista</taxon>
        <taxon>Haptophyta</taxon>
        <taxon>Prymnesiophyceae</taxon>
        <taxon>Prymnesiales</taxon>
        <taxon>Chrysochromulinaceae</taxon>
        <taxon>Chrysochromulina</taxon>
    </lineage>
</organism>
<comment type="caution">
    <text evidence="4">The sequence shown here is derived from an EMBL/GenBank/DDBJ whole genome shotgun (WGS) entry which is preliminary data.</text>
</comment>
<dbReference type="OrthoDB" id="408743at2759"/>
<sequence>MRTPPPNMPAPVKPRTRNAYEIAAGARRVEHITSGHADDDGAAATVGCKAVSIAEQRSFEGRTFPLTIAPAEAMTASLAEWSAAHRGALLALIEKYDAVLLRGFGGSATAMDFSRFASNLELGPFAMGCSAAPRTNVAPGVFTANEAPPSEPIPFHHEMAQCIEPPAYVFFFCERPAASGGATPIIPSFAVAEHLQAHHSAVADRLRRLGVRYVRTLPEHNDPSSPLGKGWRASYMANSREEAEAAMEAAGIEYTWLDGGDVRTVTPRMPALVHHDATGREMFFNAVVAATQGWIDVRNDPAKAVVYGDGTALDAEARAALESVGAYLRDHCVAFPWQAGDVLLLDNRKALHSRQSYEGPRRVLASLWAPPPGKDLPLAALPPWTASDESGHAGLTRALSPTIRSLTLRSGAKMPAIGLGLWKVPKDVCADTVVCAIRAGYRHLDSACDYGNEVQVGEGIRRAMAEGLVTRDELWVTSKLWNTYHAVEHVEAACRKTLADLGLDYVDLYL</sequence>